<dbReference type="EMBL" id="BMEQ01000022">
    <property type="protein sequence ID" value="GGG65979.1"/>
    <property type="molecule type" value="Genomic_DNA"/>
</dbReference>
<dbReference type="Proteomes" id="UP000638848">
    <property type="component" value="Unassembled WGS sequence"/>
</dbReference>
<name>A0A917LXS8_9MICC</name>
<proteinExistence type="inferred from homology"/>
<feature type="binding site" evidence="6">
    <location>
        <begin position="272"/>
        <end position="279"/>
    </location>
    <ligand>
        <name>FAD</name>
        <dbReference type="ChEBI" id="CHEBI:57692"/>
    </ligand>
</feature>
<feature type="binding site" evidence="6">
    <location>
        <begin position="311"/>
        <end position="312"/>
    </location>
    <ligand>
        <name>FAD</name>
        <dbReference type="ChEBI" id="CHEBI:57692"/>
    </ligand>
</feature>
<dbReference type="SUPFAM" id="SSF52467">
    <property type="entry name" value="DHS-like NAD/FAD-binding domain"/>
    <property type="match status" value="1"/>
</dbReference>
<dbReference type="PIRSF" id="PIRSF000089">
    <property type="entry name" value="Electra_flavoP_a"/>
    <property type="match status" value="1"/>
</dbReference>
<dbReference type="FunFam" id="3.40.50.1220:FF:000001">
    <property type="entry name" value="Electron transfer flavoprotein, alpha subunit"/>
    <property type="match status" value="1"/>
</dbReference>
<dbReference type="GO" id="GO:0033539">
    <property type="term" value="P:fatty acid beta-oxidation using acyl-CoA dehydrogenase"/>
    <property type="evidence" value="ECO:0007669"/>
    <property type="project" value="TreeGrafter"/>
</dbReference>
<dbReference type="SUPFAM" id="SSF52402">
    <property type="entry name" value="Adenine nucleotide alpha hydrolases-like"/>
    <property type="match status" value="1"/>
</dbReference>
<comment type="caution">
    <text evidence="8">The sequence shown here is derived from an EMBL/GenBank/DDBJ whole genome shotgun (WGS) entry which is preliminary data.</text>
</comment>
<evidence type="ECO:0000313" key="9">
    <source>
        <dbReference type="Proteomes" id="UP000638848"/>
    </source>
</evidence>
<feature type="binding site" evidence="6">
    <location>
        <position position="293"/>
    </location>
    <ligand>
        <name>FAD</name>
        <dbReference type="ChEBI" id="CHEBI:57692"/>
    </ligand>
</feature>
<dbReference type="Pfam" id="PF00766">
    <property type="entry name" value="ETF_alpha"/>
    <property type="match status" value="1"/>
</dbReference>
<dbReference type="SMART" id="SM00893">
    <property type="entry name" value="ETF"/>
    <property type="match status" value="1"/>
</dbReference>
<protein>
    <submittedName>
        <fullName evidence="8">Electron transfer flavoprotein alpha-subunit FixB</fullName>
    </submittedName>
</protein>
<dbReference type="Pfam" id="PF01012">
    <property type="entry name" value="ETF"/>
    <property type="match status" value="1"/>
</dbReference>
<sequence>MKNVLVYLGSWTGTLDTNARGLLEAATRLGAPVAVLSSAGQERDEIAEDLGALGVEQAYVEHRPEDDLLVVREVALLQAALRAVPDAAAVVLPSTTTGREVGGRLAVLLDGAYLNDVVEADTEDGHLTTVQEVWGGSYTVRAAVPTDGAVSVLCLRERAGTDDNARATTCTAEPLSVDLAPNRAAKVTTRRSPGGPTPTTGRPALKNAKIVVSGGRGVGSAEKFALVENLADVLGAAVGASRAAVEADYCGRELQVGQTGVVVSPQVYIALGISGALQHRMGMQTADTIIAVNKDPDAPIFELADLGVIGDISTVVPQLVDLLKHSS</sequence>
<evidence type="ECO:0000256" key="4">
    <source>
        <dbReference type="ARBA" id="ARBA00022827"/>
    </source>
</evidence>
<evidence type="ECO:0000256" key="6">
    <source>
        <dbReference type="PIRSR" id="PIRSR000089-1"/>
    </source>
</evidence>
<dbReference type="InterPro" id="IPR014731">
    <property type="entry name" value="ETF_asu_C"/>
</dbReference>
<dbReference type="InterPro" id="IPR001308">
    <property type="entry name" value="ETF_a/FixB"/>
</dbReference>
<evidence type="ECO:0000313" key="8">
    <source>
        <dbReference type="EMBL" id="GGG65979.1"/>
    </source>
</evidence>
<dbReference type="GO" id="GO:0050660">
    <property type="term" value="F:flavin adenine dinucleotide binding"/>
    <property type="evidence" value="ECO:0007669"/>
    <property type="project" value="InterPro"/>
</dbReference>
<feature type="binding site" evidence="6">
    <location>
        <position position="216"/>
    </location>
    <ligand>
        <name>FAD</name>
        <dbReference type="ChEBI" id="CHEBI:57692"/>
    </ligand>
</feature>
<dbReference type="InterPro" id="IPR014729">
    <property type="entry name" value="Rossmann-like_a/b/a_fold"/>
</dbReference>
<organism evidence="8 9">
    <name type="scientific">Kocuria dechangensis</name>
    <dbReference type="NCBI Taxonomy" id="1176249"/>
    <lineage>
        <taxon>Bacteria</taxon>
        <taxon>Bacillati</taxon>
        <taxon>Actinomycetota</taxon>
        <taxon>Actinomycetes</taxon>
        <taxon>Micrococcales</taxon>
        <taxon>Micrococcaceae</taxon>
        <taxon>Kocuria</taxon>
    </lineage>
</organism>
<feature type="binding site" evidence="6">
    <location>
        <begin position="241"/>
        <end position="242"/>
    </location>
    <ligand>
        <name>FAD</name>
        <dbReference type="ChEBI" id="CHEBI:57692"/>
    </ligand>
</feature>
<dbReference type="PANTHER" id="PTHR43153">
    <property type="entry name" value="ELECTRON TRANSFER FLAVOPROTEIN ALPHA"/>
    <property type="match status" value="1"/>
</dbReference>
<keyword evidence="9" id="KW-1185">Reference proteome</keyword>
<accession>A0A917LXS8</accession>
<dbReference type="Gene3D" id="3.40.50.1220">
    <property type="entry name" value="TPP-binding domain"/>
    <property type="match status" value="1"/>
</dbReference>
<reference evidence="8" key="1">
    <citation type="journal article" date="2014" name="Int. J. Syst. Evol. Microbiol.">
        <title>Complete genome sequence of Corynebacterium casei LMG S-19264T (=DSM 44701T), isolated from a smear-ripened cheese.</title>
        <authorList>
            <consortium name="US DOE Joint Genome Institute (JGI-PGF)"/>
            <person name="Walter F."/>
            <person name="Albersmeier A."/>
            <person name="Kalinowski J."/>
            <person name="Ruckert C."/>
        </authorList>
    </citation>
    <scope>NUCLEOTIDE SEQUENCE</scope>
    <source>
        <strain evidence="8">CGMCC 1.12187</strain>
    </source>
</reference>
<evidence type="ECO:0000259" key="7">
    <source>
        <dbReference type="SMART" id="SM00893"/>
    </source>
</evidence>
<reference evidence="8" key="2">
    <citation type="submission" date="2020-09" db="EMBL/GenBank/DDBJ databases">
        <authorList>
            <person name="Sun Q."/>
            <person name="Zhou Y."/>
        </authorList>
    </citation>
    <scope>NUCLEOTIDE SEQUENCE</scope>
    <source>
        <strain evidence="8">CGMCC 1.12187</strain>
    </source>
</reference>
<dbReference type="Gene3D" id="3.40.50.620">
    <property type="entry name" value="HUPs"/>
    <property type="match status" value="1"/>
</dbReference>
<comment type="subunit">
    <text evidence="2">Heterodimer of an alpha and a beta subunit.</text>
</comment>
<comment type="similarity">
    <text evidence="1">Belongs to the ETF alpha-subunit/FixB family.</text>
</comment>
<dbReference type="InterPro" id="IPR029035">
    <property type="entry name" value="DHS-like_NAD/FAD-binding_dom"/>
</dbReference>
<gene>
    <name evidence="8" type="ORF">GCM10011374_32450</name>
</gene>
<dbReference type="PANTHER" id="PTHR43153:SF1">
    <property type="entry name" value="ELECTRON TRANSFER FLAVOPROTEIN SUBUNIT ALPHA, MITOCHONDRIAL"/>
    <property type="match status" value="1"/>
</dbReference>
<feature type="binding site" evidence="6">
    <location>
        <begin position="255"/>
        <end position="259"/>
    </location>
    <ligand>
        <name>FAD</name>
        <dbReference type="ChEBI" id="CHEBI:57692"/>
    </ligand>
</feature>
<keyword evidence="4 6" id="KW-0274">FAD</keyword>
<feature type="domain" description="Electron transfer flavoprotein alpha/beta-subunit N-terminal" evidence="7">
    <location>
        <begin position="4"/>
        <end position="179"/>
    </location>
</feature>
<keyword evidence="3" id="KW-0285">Flavoprotein</keyword>
<comment type="function">
    <text evidence="5">The electron transfer flavoprotein serves as a specific electron acceptor for other dehydrogenases. It transfers the electrons to the main respiratory chain via ETF-ubiquinone oxidoreductase (ETF dehydrogenase).</text>
</comment>
<evidence type="ECO:0000256" key="5">
    <source>
        <dbReference type="ARBA" id="ARBA00025649"/>
    </source>
</evidence>
<dbReference type="GO" id="GO:0009055">
    <property type="term" value="F:electron transfer activity"/>
    <property type="evidence" value="ECO:0007669"/>
    <property type="project" value="InterPro"/>
</dbReference>
<evidence type="ECO:0000256" key="3">
    <source>
        <dbReference type="ARBA" id="ARBA00022630"/>
    </source>
</evidence>
<evidence type="ECO:0000256" key="2">
    <source>
        <dbReference type="ARBA" id="ARBA00011355"/>
    </source>
</evidence>
<dbReference type="InterPro" id="IPR014730">
    <property type="entry name" value="ETF_a/b_N"/>
</dbReference>
<dbReference type="AlphaFoldDB" id="A0A917LXS8"/>
<evidence type="ECO:0000256" key="1">
    <source>
        <dbReference type="ARBA" id="ARBA00005817"/>
    </source>
</evidence>
<dbReference type="RefSeq" id="WP_188539100.1">
    <property type="nucleotide sequence ID" value="NZ_BMEQ01000022.1"/>
</dbReference>
<comment type="cofactor">
    <cofactor evidence="6">
        <name>FAD</name>
        <dbReference type="ChEBI" id="CHEBI:57692"/>
    </cofactor>
    <text evidence="6">Binds 1 FAD per dimer.</text>
</comment>